<dbReference type="AlphaFoldDB" id="A0A6J4LUI7"/>
<dbReference type="EMBL" id="CADCTV010000555">
    <property type="protein sequence ID" value="CAA9341699.1"/>
    <property type="molecule type" value="Genomic_DNA"/>
</dbReference>
<gene>
    <name evidence="2" type="ORF">AVDCRST_MAG89-2648</name>
</gene>
<feature type="transmembrane region" description="Helical" evidence="1">
    <location>
        <begin position="67"/>
        <end position="83"/>
    </location>
</feature>
<reference evidence="2" key="1">
    <citation type="submission" date="2020-02" db="EMBL/GenBank/DDBJ databases">
        <authorList>
            <person name="Meier V. D."/>
        </authorList>
    </citation>
    <scope>NUCLEOTIDE SEQUENCE</scope>
    <source>
        <strain evidence="2">AVDCRST_MAG89</strain>
    </source>
</reference>
<feature type="transmembrane region" description="Helical" evidence="1">
    <location>
        <begin position="192"/>
        <end position="217"/>
    </location>
</feature>
<protein>
    <submittedName>
        <fullName evidence="2">Uncharacterized protein</fullName>
    </submittedName>
</protein>
<keyword evidence="1" id="KW-0812">Transmembrane</keyword>
<evidence type="ECO:0000313" key="2">
    <source>
        <dbReference type="EMBL" id="CAA9341699.1"/>
    </source>
</evidence>
<keyword evidence="1" id="KW-1133">Transmembrane helix</keyword>
<feature type="transmembrane region" description="Helical" evidence="1">
    <location>
        <begin position="133"/>
        <end position="153"/>
    </location>
</feature>
<keyword evidence="1" id="KW-0472">Membrane</keyword>
<feature type="transmembrane region" description="Helical" evidence="1">
    <location>
        <begin position="159"/>
        <end position="180"/>
    </location>
</feature>
<evidence type="ECO:0000256" key="1">
    <source>
        <dbReference type="SAM" id="Phobius"/>
    </source>
</evidence>
<sequence>MVAEAWEHIVMDRLEDLREYAMTTWWIIARPLRFFRTAMTGPAQRASHVFPDPVPEPLPRSAVQSPVKYLVLSFIASVLASKATGTQVGELVPGLGEELNTEFSILLLMTYLGLYGLGFHWSTGRRISVEEAAVFNAYVAAAAIICTALMTLTPESMTWALLAELALFIYVGGVLPYKVLPRLYPMRKRRVFVAQIGAFIGATVLLLIGTGIVMVIANTIQARVAG</sequence>
<accession>A0A6J4LUI7</accession>
<name>A0A6J4LUI7_9BACT</name>
<organism evidence="2">
    <name type="scientific">uncultured Gemmatimonadota bacterium</name>
    <dbReference type="NCBI Taxonomy" id="203437"/>
    <lineage>
        <taxon>Bacteria</taxon>
        <taxon>Pseudomonadati</taxon>
        <taxon>Gemmatimonadota</taxon>
        <taxon>environmental samples</taxon>
    </lineage>
</organism>
<proteinExistence type="predicted"/>
<feature type="transmembrane region" description="Helical" evidence="1">
    <location>
        <begin position="103"/>
        <end position="121"/>
    </location>
</feature>